<gene>
    <name evidence="1" type="ORF">BXY64_2484</name>
</gene>
<dbReference type="Pfam" id="PF08859">
    <property type="entry name" value="DGC"/>
    <property type="match status" value="1"/>
</dbReference>
<reference evidence="1 2" key="1">
    <citation type="submission" date="2018-09" db="EMBL/GenBank/DDBJ databases">
        <title>Genomic Encyclopedia of Archaeal and Bacterial Type Strains, Phase II (KMG-II): from individual species to whole genera.</title>
        <authorList>
            <person name="Goeker M."/>
        </authorList>
    </citation>
    <scope>NUCLEOTIDE SEQUENCE [LARGE SCALE GENOMIC DNA]</scope>
    <source>
        <strain evidence="1 2">DSM 21950</strain>
    </source>
</reference>
<organism evidence="1 2">
    <name type="scientific">Marinifilum flexuosum</name>
    <dbReference type="NCBI Taxonomy" id="1117708"/>
    <lineage>
        <taxon>Bacteria</taxon>
        <taxon>Pseudomonadati</taxon>
        <taxon>Bacteroidota</taxon>
        <taxon>Bacteroidia</taxon>
        <taxon>Marinilabiliales</taxon>
        <taxon>Marinifilaceae</taxon>
    </lineage>
</organism>
<evidence type="ECO:0000313" key="1">
    <source>
        <dbReference type="EMBL" id="RKE02395.1"/>
    </source>
</evidence>
<name>A0A419X3U4_9BACT</name>
<dbReference type="EMBL" id="RAPQ01000009">
    <property type="protein sequence ID" value="RKE02395.1"/>
    <property type="molecule type" value="Genomic_DNA"/>
</dbReference>
<dbReference type="InterPro" id="IPR014958">
    <property type="entry name" value="DGC"/>
</dbReference>
<sequence>MMNDKKCDCERKSSKVVFACSGAADVGELTDLVARKMNENKIAQMKCLAFVGAGIPKMIDSVKNSDCLVIDGCNLDCGKLTMERNGLKNFTHLRLSDLGYVKGSSLAEEHRIHAIYKVACDL</sequence>
<proteinExistence type="predicted"/>
<dbReference type="AlphaFoldDB" id="A0A419X3U4"/>
<keyword evidence="2" id="KW-1185">Reference proteome</keyword>
<accession>A0A419X3U4</accession>
<comment type="caution">
    <text evidence="1">The sequence shown here is derived from an EMBL/GenBank/DDBJ whole genome shotgun (WGS) entry which is preliminary data.</text>
</comment>
<dbReference type="Proteomes" id="UP000284531">
    <property type="component" value="Unassembled WGS sequence"/>
</dbReference>
<protein>
    <submittedName>
        <fullName evidence="1">Putative metal-binding protein</fullName>
    </submittedName>
</protein>
<evidence type="ECO:0000313" key="2">
    <source>
        <dbReference type="Proteomes" id="UP000284531"/>
    </source>
</evidence>